<sequence>MQTSKMFPVAADDLRGLQGSPFRVGDFLTYVRARRVESHQYAIARVGGVVGVHRGKPDGAQILGRVTGYWSQC</sequence>
<name>A0A1H6V638_9BURK</name>
<dbReference type="AlphaFoldDB" id="A0A1H6V638"/>
<dbReference type="RefSeq" id="WP_090864849.1">
    <property type="nucleotide sequence ID" value="NZ_FNYE01000005.1"/>
</dbReference>
<dbReference type="EMBL" id="FNYE01000005">
    <property type="protein sequence ID" value="SEI96110.1"/>
    <property type="molecule type" value="Genomic_DNA"/>
</dbReference>
<dbReference type="Proteomes" id="UP000198866">
    <property type="component" value="Unassembled WGS sequence"/>
</dbReference>
<reference evidence="2" key="1">
    <citation type="submission" date="2016-10" db="EMBL/GenBank/DDBJ databases">
        <authorList>
            <person name="Varghese N."/>
            <person name="Submissions S."/>
        </authorList>
    </citation>
    <scope>NUCLEOTIDE SEQUENCE [LARGE SCALE GENOMIC DNA]</scope>
    <source>
        <strain evidence="2">LMG 26031</strain>
    </source>
</reference>
<accession>A0A1H6V638</accession>
<evidence type="ECO:0000313" key="1">
    <source>
        <dbReference type="EMBL" id="SEI96110.1"/>
    </source>
</evidence>
<proteinExistence type="predicted"/>
<protein>
    <submittedName>
        <fullName evidence="1">Uncharacterized protein</fullName>
    </submittedName>
</protein>
<keyword evidence="2" id="KW-1185">Reference proteome</keyword>
<evidence type="ECO:0000313" key="2">
    <source>
        <dbReference type="Proteomes" id="UP000198866"/>
    </source>
</evidence>
<gene>
    <name evidence="1" type="ORF">SAMN05192539_1005204</name>
</gene>
<organism evidence="1 2">
    <name type="scientific">Paraburkholderia diazotrophica</name>
    <dbReference type="NCBI Taxonomy" id="667676"/>
    <lineage>
        <taxon>Bacteria</taxon>
        <taxon>Pseudomonadati</taxon>
        <taxon>Pseudomonadota</taxon>
        <taxon>Betaproteobacteria</taxon>
        <taxon>Burkholderiales</taxon>
        <taxon>Burkholderiaceae</taxon>
        <taxon>Paraburkholderia</taxon>
    </lineage>
</organism>